<organism evidence="2 3">
    <name type="scientific">Nocardioides exalbidus</name>
    <dbReference type="NCBI Taxonomy" id="402596"/>
    <lineage>
        <taxon>Bacteria</taxon>
        <taxon>Bacillati</taxon>
        <taxon>Actinomycetota</taxon>
        <taxon>Actinomycetes</taxon>
        <taxon>Propionibacteriales</taxon>
        <taxon>Nocardioidaceae</taxon>
        <taxon>Nocardioides</taxon>
    </lineage>
</organism>
<evidence type="ECO:0000256" key="1">
    <source>
        <dbReference type="SAM" id="MobiDB-lite"/>
    </source>
</evidence>
<feature type="region of interest" description="Disordered" evidence="1">
    <location>
        <begin position="1"/>
        <end position="55"/>
    </location>
</feature>
<evidence type="ECO:0000313" key="3">
    <source>
        <dbReference type="Proteomes" id="UP000198742"/>
    </source>
</evidence>
<keyword evidence="3" id="KW-1185">Reference proteome</keyword>
<dbReference type="Proteomes" id="UP000198742">
    <property type="component" value="Unassembled WGS sequence"/>
</dbReference>
<dbReference type="RefSeq" id="WP_090968785.1">
    <property type="nucleotide sequence ID" value="NZ_FNRT01000002.1"/>
</dbReference>
<evidence type="ECO:0000313" key="2">
    <source>
        <dbReference type="EMBL" id="SEC15506.1"/>
    </source>
</evidence>
<gene>
    <name evidence="2" type="ORF">SAMN04489844_1784</name>
</gene>
<accession>A0A1H4Q792</accession>
<dbReference type="AlphaFoldDB" id="A0A1H4Q792"/>
<dbReference type="STRING" id="402596.SAMN04489844_1784"/>
<dbReference type="OrthoDB" id="3790080at2"/>
<sequence>MADDDLPHRGGKPLPDGFGPLEPIWGTGGPAPTRDPDAPRPRSRLTSSALRRNAPDVAVTVAPAPARPVAGDAAPVPEVATPVRPGPRRRTAVVGAVLGALLVGSAATALLWPDGQEGGSAVAVESAARPPAPTSELAPPVALAPDNEHVETDVLADGSLQVTHWISTTEPVRQVALRVPRSPGLEDAALAVDDVVVGSDGVRLDVDVAPGAPARAIDPTRTLYVRYVLPGAVDLTGSATGRGLATVTALDVGLGGATLARTQVFASDDVLTLACLGRGARAVPELCGTRVGDTWEVISPADDRPVTVIAQLDLTPGR</sequence>
<reference evidence="3" key="1">
    <citation type="submission" date="2016-10" db="EMBL/GenBank/DDBJ databases">
        <authorList>
            <person name="Varghese N."/>
            <person name="Submissions S."/>
        </authorList>
    </citation>
    <scope>NUCLEOTIDE SEQUENCE [LARGE SCALE GENOMIC DNA]</scope>
    <source>
        <strain evidence="3">DSM 22017</strain>
    </source>
</reference>
<proteinExistence type="predicted"/>
<dbReference type="EMBL" id="FNRT01000002">
    <property type="protein sequence ID" value="SEC15506.1"/>
    <property type="molecule type" value="Genomic_DNA"/>
</dbReference>
<name>A0A1H4Q792_9ACTN</name>
<protein>
    <submittedName>
        <fullName evidence="2">Uncharacterized protein</fullName>
    </submittedName>
</protein>